<reference evidence="3" key="3">
    <citation type="submission" date="2025-04" db="UniProtKB">
        <authorList>
            <consortium name="RefSeq"/>
        </authorList>
    </citation>
    <scope>IDENTIFICATION</scope>
    <source>
        <strain evidence="3">CBS 304.34</strain>
    </source>
</reference>
<evidence type="ECO:0000313" key="2">
    <source>
        <dbReference type="Proteomes" id="UP000504636"/>
    </source>
</evidence>
<evidence type="ECO:0000313" key="3">
    <source>
        <dbReference type="RefSeq" id="XP_033582989.1"/>
    </source>
</evidence>
<reference evidence="1 3" key="1">
    <citation type="journal article" date="2020" name="Stud. Mycol.">
        <title>101 Dothideomycetes genomes: a test case for predicting lifestyles and emergence of pathogens.</title>
        <authorList>
            <person name="Haridas S."/>
            <person name="Albert R."/>
            <person name="Binder M."/>
            <person name="Bloem J."/>
            <person name="Labutti K."/>
            <person name="Salamov A."/>
            <person name="Andreopoulos B."/>
            <person name="Baker S."/>
            <person name="Barry K."/>
            <person name="Bills G."/>
            <person name="Bluhm B."/>
            <person name="Cannon C."/>
            <person name="Castanera R."/>
            <person name="Culley D."/>
            <person name="Daum C."/>
            <person name="Ezra D."/>
            <person name="Gonzalez J."/>
            <person name="Henrissat B."/>
            <person name="Kuo A."/>
            <person name="Liang C."/>
            <person name="Lipzen A."/>
            <person name="Lutzoni F."/>
            <person name="Magnuson J."/>
            <person name="Mondo S."/>
            <person name="Nolan M."/>
            <person name="Ohm R."/>
            <person name="Pangilinan J."/>
            <person name="Park H.-J."/>
            <person name="Ramirez L."/>
            <person name="Alfaro M."/>
            <person name="Sun H."/>
            <person name="Tritt A."/>
            <person name="Yoshinaga Y."/>
            <person name="Zwiers L.-H."/>
            <person name="Turgeon B."/>
            <person name="Goodwin S."/>
            <person name="Spatafora J."/>
            <person name="Crous P."/>
            <person name="Grigoriev I."/>
        </authorList>
    </citation>
    <scope>NUCLEOTIDE SEQUENCE</scope>
    <source>
        <strain evidence="1 3">CBS 304.34</strain>
    </source>
</reference>
<accession>A0A6A6Z704</accession>
<reference evidence="3" key="2">
    <citation type="submission" date="2020-04" db="EMBL/GenBank/DDBJ databases">
        <authorList>
            <consortium name="NCBI Genome Project"/>
        </authorList>
    </citation>
    <scope>NUCLEOTIDE SEQUENCE</scope>
    <source>
        <strain evidence="3">CBS 304.34</strain>
    </source>
</reference>
<dbReference type="EMBL" id="MU003693">
    <property type="protein sequence ID" value="KAF2816025.1"/>
    <property type="molecule type" value="Genomic_DNA"/>
</dbReference>
<organism evidence="1">
    <name type="scientific">Mytilinidion resinicola</name>
    <dbReference type="NCBI Taxonomy" id="574789"/>
    <lineage>
        <taxon>Eukaryota</taxon>
        <taxon>Fungi</taxon>
        <taxon>Dikarya</taxon>
        <taxon>Ascomycota</taxon>
        <taxon>Pezizomycotina</taxon>
        <taxon>Dothideomycetes</taxon>
        <taxon>Pleosporomycetidae</taxon>
        <taxon>Mytilinidiales</taxon>
        <taxon>Mytilinidiaceae</taxon>
        <taxon>Mytilinidion</taxon>
    </lineage>
</organism>
<feature type="non-terminal residue" evidence="1">
    <location>
        <position position="1"/>
    </location>
</feature>
<keyword evidence="2" id="KW-1185">Reference proteome</keyword>
<dbReference type="RefSeq" id="XP_033582989.1">
    <property type="nucleotide sequence ID" value="XM_033715028.1"/>
</dbReference>
<dbReference type="Proteomes" id="UP000504636">
    <property type="component" value="Unplaced"/>
</dbReference>
<protein>
    <submittedName>
        <fullName evidence="1 3">Uncharacterized protein</fullName>
    </submittedName>
</protein>
<sequence>IDKTEVMLSILGSVKVLVSKDNRQDYRGAGVKRIIVTAIKCVLASGKCLNLIIIWPASTYQSN</sequence>
<proteinExistence type="predicted"/>
<gene>
    <name evidence="1 3" type="ORF">BDZ99DRAFT_376502</name>
</gene>
<dbReference type="OrthoDB" id="5425890at2759"/>
<dbReference type="AlphaFoldDB" id="A0A6A6Z704"/>
<evidence type="ECO:0000313" key="1">
    <source>
        <dbReference type="EMBL" id="KAF2816025.1"/>
    </source>
</evidence>
<name>A0A6A6Z704_9PEZI</name>
<dbReference type="GeneID" id="54455921"/>